<dbReference type="SUPFAM" id="SSF51621">
    <property type="entry name" value="Phosphoenolpyruvate/pyruvate domain"/>
    <property type="match status" value="1"/>
</dbReference>
<evidence type="ECO:0000256" key="2">
    <source>
        <dbReference type="ARBA" id="ARBA00022419"/>
    </source>
</evidence>
<dbReference type="PROSITE" id="PS00393">
    <property type="entry name" value="PEPCASE_2"/>
    <property type="match status" value="1"/>
</dbReference>
<dbReference type="RefSeq" id="WP_211422197.1">
    <property type="nucleotide sequence ID" value="NZ_CP072642.1"/>
</dbReference>
<dbReference type="InterPro" id="IPR033129">
    <property type="entry name" value="PEPCASE_His_AS"/>
</dbReference>
<evidence type="ECO:0000313" key="6">
    <source>
        <dbReference type="Proteomes" id="UP000677668"/>
    </source>
</evidence>
<evidence type="ECO:0000256" key="1">
    <source>
        <dbReference type="ARBA" id="ARBA00003670"/>
    </source>
</evidence>
<dbReference type="InterPro" id="IPR018129">
    <property type="entry name" value="PEP_COase_Lys_AS"/>
</dbReference>
<reference evidence="5 6" key="1">
    <citation type="submission" date="2021-03" db="EMBL/GenBank/DDBJ databases">
        <title>Genomic and phenotypic characterization of Chloracidobacterium isolates provides evidence for multiple species.</title>
        <authorList>
            <person name="Saini M.K."/>
            <person name="Costas A.M.G."/>
            <person name="Tank M."/>
            <person name="Bryant D.A."/>
        </authorList>
    </citation>
    <scope>NUCLEOTIDE SEQUENCE [LARGE SCALE GENOMIC DNA]</scope>
    <source>
        <strain evidence="5 6">N</strain>
    </source>
</reference>
<evidence type="ECO:0000256" key="3">
    <source>
        <dbReference type="PROSITE-ProRule" id="PRU10111"/>
    </source>
</evidence>
<sequence length="915" mass="101467">MTVPTASSALADLARAERDYRFLVACFQEVLSETGAPELAQSLPIEETAPLPDTSHERFVQACSVVFQLLNMAEENAAAQNRRALEASAGCAAEPGLWGAVLHKLRRRGRSAADILTALAQLHVEPVLTAHPTEAKRATVLEHHRRLYLLLVKLENSVWTPNERRAIRDEIKRELERLWRTGEIYLEKPTVADELRNVLHYLTTTLPEAIGWMDRHLLDAWDELGMEAAMRPTDPAHLPHITFGTWVGGDRDGHPLVTPETTRESLHTLRQAALRLFRSRLTELAARMSLSDRRQSPPAALMAYLSTAREAHDPVLQSALERNPYESWRQAVNVMLARLPGAELGWPTARQPYTAASELAADLRLLGETLLAVGAKRLCESEVWPLLRLVETFGFHLAVLDIRQNSAVHEQAVVEWLRAAGVEAEYDQWDEARRCAFWETELAQTRPLAVLGAPPGDAAGRVVGALQVAAEYGQQYGWSGLGALIVSMTRATSDLLAVYGLAREAGLTISTSDGLVCPLPVVPLFETLDDLRHSPDILSAFLDHPMTRRSLAWMQRPGQPPVQQVMIGYSDSNKDAGAVASLWGLYRAQQVLSAVAQARGVLLRFFHGRGGTPSRGAGPTHRFLNALPPESVSGRLRLTEQGETISQKYANLITATYELELLTSGMLETYLLAQSTAKTPHPLEPVLDFLADESHRAYRALLELPGFLEFFAHATPIDAIEASRIGSRPSRRTGKRTLADLRAIPWVFSWSQARFFLSGWYGLGTALDMLATHHPAWLTQLRQDAMRWYPTRLLLMNAGSQLLLADAAWMQAYAELVPDTIARTTVLSTILAEFERTRRGVEQVFGVPLTERRQRTALTMQLRRAGLAALHQRQIELLKTWRAARAASDDTQSESLLVDLLLTINAISSGLKSTG</sequence>
<evidence type="ECO:0000313" key="5">
    <source>
        <dbReference type="EMBL" id="QUV93857.1"/>
    </source>
</evidence>
<dbReference type="Gene3D" id="1.20.1440.90">
    <property type="entry name" value="Phosphoenolpyruvate/pyruvate domain"/>
    <property type="match status" value="1"/>
</dbReference>
<proteinExistence type="predicted"/>
<feature type="active site" evidence="3">
    <location>
        <position position="131"/>
    </location>
</feature>
<accession>A0ABX8AZR0</accession>
<feature type="active site" evidence="4">
    <location>
        <position position="574"/>
    </location>
</feature>
<evidence type="ECO:0000256" key="4">
    <source>
        <dbReference type="PROSITE-ProRule" id="PRU10112"/>
    </source>
</evidence>
<dbReference type="PANTHER" id="PTHR30523:SF32">
    <property type="entry name" value="PHOSPHOENOLPYRUVATE CARBOXYLASE"/>
    <property type="match status" value="1"/>
</dbReference>
<name>A0ABX8AZR0_9BACT</name>
<dbReference type="PROSITE" id="PS00781">
    <property type="entry name" value="PEPCASE_1"/>
    <property type="match status" value="1"/>
</dbReference>
<gene>
    <name evidence="5" type="ORF">J8C05_10935</name>
</gene>
<dbReference type="PANTHER" id="PTHR30523">
    <property type="entry name" value="PHOSPHOENOLPYRUVATE CARBOXYLASE"/>
    <property type="match status" value="1"/>
</dbReference>
<dbReference type="Pfam" id="PF00311">
    <property type="entry name" value="PEPcase"/>
    <property type="match status" value="1"/>
</dbReference>
<keyword evidence="6" id="KW-1185">Reference proteome</keyword>
<dbReference type="GO" id="GO:0008964">
    <property type="term" value="F:phosphoenolpyruvate carboxylase activity"/>
    <property type="evidence" value="ECO:0007669"/>
    <property type="project" value="UniProtKB-EC"/>
</dbReference>
<dbReference type="Proteomes" id="UP000677668">
    <property type="component" value="Chromosome 1"/>
</dbReference>
<dbReference type="EMBL" id="CP072642">
    <property type="protein sequence ID" value="QUV93857.1"/>
    <property type="molecule type" value="Genomic_DNA"/>
</dbReference>
<protein>
    <recommendedName>
        <fullName evidence="2">Phosphoenolpyruvate carboxylase</fullName>
    </recommendedName>
</protein>
<dbReference type="InterPro" id="IPR015813">
    <property type="entry name" value="Pyrv/PenolPyrv_kinase-like_dom"/>
</dbReference>
<dbReference type="PRINTS" id="PR00150">
    <property type="entry name" value="PEPCARBXLASE"/>
</dbReference>
<organism evidence="5 6">
    <name type="scientific">Chloracidobacterium sp. N</name>
    <dbReference type="NCBI Taxonomy" id="2821540"/>
    <lineage>
        <taxon>Bacteria</taxon>
        <taxon>Pseudomonadati</taxon>
        <taxon>Acidobacteriota</taxon>
        <taxon>Terriglobia</taxon>
        <taxon>Terriglobales</taxon>
        <taxon>Acidobacteriaceae</taxon>
        <taxon>Chloracidobacterium</taxon>
        <taxon>Chloracidobacterium aggregatum</taxon>
    </lineage>
</organism>
<comment type="function">
    <text evidence="1">Forms oxaloacetate, a four-carbon dicarboxylic acid source for the tricarboxylic acid cycle.</text>
</comment>
<keyword evidence="5" id="KW-0456">Lyase</keyword>
<dbReference type="InterPro" id="IPR021135">
    <property type="entry name" value="PEP_COase"/>
</dbReference>